<protein>
    <submittedName>
        <fullName evidence="2">Uncharacterized protein</fullName>
    </submittedName>
</protein>
<feature type="transmembrane region" description="Helical" evidence="1">
    <location>
        <begin position="256"/>
        <end position="276"/>
    </location>
</feature>
<keyword evidence="3" id="KW-1185">Reference proteome</keyword>
<keyword evidence="1" id="KW-0472">Membrane</keyword>
<evidence type="ECO:0000256" key="1">
    <source>
        <dbReference type="SAM" id="Phobius"/>
    </source>
</evidence>
<comment type="caution">
    <text evidence="2">The sequence shown here is derived from an EMBL/GenBank/DDBJ whole genome shotgun (WGS) entry which is preliminary data.</text>
</comment>
<dbReference type="AlphaFoldDB" id="A0A7J7NSP1"/>
<dbReference type="Proteomes" id="UP000541444">
    <property type="component" value="Unassembled WGS sequence"/>
</dbReference>
<dbReference type="PANTHER" id="PTHR36779:SF1">
    <property type="entry name" value="OS04G0600400 PROTEIN"/>
    <property type="match status" value="1"/>
</dbReference>
<keyword evidence="1" id="KW-1133">Transmembrane helix</keyword>
<feature type="transmembrane region" description="Helical" evidence="1">
    <location>
        <begin position="181"/>
        <end position="199"/>
    </location>
</feature>
<proteinExistence type="predicted"/>
<dbReference type="EMBL" id="JACGCM010000601">
    <property type="protein sequence ID" value="KAF6170201.1"/>
    <property type="molecule type" value="Genomic_DNA"/>
</dbReference>
<reference evidence="2 3" key="1">
    <citation type="journal article" date="2020" name="IScience">
        <title>Genome Sequencing of the Endangered Kingdonia uniflora (Circaeasteraceae, Ranunculales) Reveals Potential Mechanisms of Evolutionary Specialization.</title>
        <authorList>
            <person name="Sun Y."/>
            <person name="Deng T."/>
            <person name="Zhang A."/>
            <person name="Moore M.J."/>
            <person name="Landis J.B."/>
            <person name="Lin N."/>
            <person name="Zhang H."/>
            <person name="Zhang X."/>
            <person name="Huang J."/>
            <person name="Zhang X."/>
            <person name="Sun H."/>
            <person name="Wang H."/>
        </authorList>
    </citation>
    <scope>NUCLEOTIDE SEQUENCE [LARGE SCALE GENOMIC DNA]</scope>
    <source>
        <strain evidence="2">TB1705</strain>
        <tissue evidence="2">Leaf</tissue>
    </source>
</reference>
<feature type="transmembrane region" description="Helical" evidence="1">
    <location>
        <begin position="211"/>
        <end position="236"/>
    </location>
</feature>
<accession>A0A7J7NSP1</accession>
<dbReference type="OrthoDB" id="1922696at2759"/>
<dbReference type="PANTHER" id="PTHR36779">
    <property type="entry name" value="OSJNBA0083N12.13 PROTEIN"/>
    <property type="match status" value="1"/>
</dbReference>
<gene>
    <name evidence="2" type="ORF">GIB67_038734</name>
</gene>
<keyword evidence="1" id="KW-0812">Transmembrane</keyword>
<evidence type="ECO:0000313" key="3">
    <source>
        <dbReference type="Proteomes" id="UP000541444"/>
    </source>
</evidence>
<sequence>MDQTNATSKSILSRFISALLFTLLAFSFFYLSFISVIFITNFSIFNAVSIPVNCRIVSTSVDIRTAKVCESGFYNYIAENVFYTLKRRKFPCRSDYYWASVFKVEYRERSSGRTYIALAEVPKEALPIECRPNFLTAWLTKDKFKVNETYNCWYTPGISKVDIDSDSLMNCQANDPSVLEIIGRYFAIFKGITMSLFFIKTRSRAKYVNVDLVIGGLAGMFSAFILVGLVNLLTILKPRMTRNWEARKLYLAFYAAQLKRTCFLVVYFSVIGWLTIQYGKIFGLSKLFIRS</sequence>
<name>A0A7J7NSP1_9MAGN</name>
<organism evidence="2 3">
    <name type="scientific">Kingdonia uniflora</name>
    <dbReference type="NCBI Taxonomy" id="39325"/>
    <lineage>
        <taxon>Eukaryota</taxon>
        <taxon>Viridiplantae</taxon>
        <taxon>Streptophyta</taxon>
        <taxon>Embryophyta</taxon>
        <taxon>Tracheophyta</taxon>
        <taxon>Spermatophyta</taxon>
        <taxon>Magnoliopsida</taxon>
        <taxon>Ranunculales</taxon>
        <taxon>Circaeasteraceae</taxon>
        <taxon>Kingdonia</taxon>
    </lineage>
</organism>
<evidence type="ECO:0000313" key="2">
    <source>
        <dbReference type="EMBL" id="KAF6170201.1"/>
    </source>
</evidence>
<feature type="transmembrane region" description="Helical" evidence="1">
    <location>
        <begin position="12"/>
        <end position="39"/>
    </location>
</feature>